<evidence type="ECO:0000313" key="3">
    <source>
        <dbReference type="Proteomes" id="UP000032427"/>
    </source>
</evidence>
<organism evidence="2 3">
    <name type="scientific">Aliivibrio wodanis</name>
    <dbReference type="NCBI Taxonomy" id="80852"/>
    <lineage>
        <taxon>Bacteria</taxon>
        <taxon>Pseudomonadati</taxon>
        <taxon>Pseudomonadota</taxon>
        <taxon>Gammaproteobacteria</taxon>
        <taxon>Vibrionales</taxon>
        <taxon>Vibrionaceae</taxon>
        <taxon>Aliivibrio</taxon>
    </lineage>
</organism>
<dbReference type="GeneID" id="28542379"/>
<gene>
    <name evidence="2" type="ORF">AWOD_II_0132</name>
</gene>
<proteinExistence type="predicted"/>
<feature type="domain" description="DUF4123" evidence="1">
    <location>
        <begin position="25"/>
        <end position="147"/>
    </location>
</feature>
<reference evidence="3" key="1">
    <citation type="submission" date="2014-09" db="EMBL/GenBank/DDBJ databases">
        <authorList>
            <person name="Hjerde E."/>
        </authorList>
    </citation>
    <scope>NUCLEOTIDE SEQUENCE [LARGE SCALE GENOMIC DNA]</scope>
    <source>
        <strain evidence="3">06/09/139</strain>
    </source>
</reference>
<dbReference type="EMBL" id="LN554847">
    <property type="protein sequence ID" value="CED56787.1"/>
    <property type="molecule type" value="Genomic_DNA"/>
</dbReference>
<dbReference type="InterPro" id="IPR025391">
    <property type="entry name" value="DUF4123"/>
</dbReference>
<dbReference type="STRING" id="80852.AWOD_II_0132"/>
<keyword evidence="3" id="KW-1185">Reference proteome</keyword>
<dbReference type="PATRIC" id="fig|80852.17.peg.2876"/>
<dbReference type="HOGENOM" id="CLU_911684_0_0_6"/>
<sequence>MMNQWPNSTEVSRQEWQERAQQKGWWLLVDSAINADVLNFIPAPQPQSRLYWDEMGDVHASISPYLIPMHSIDWLDENITHKSNWGMAIQINDAFHGETLDRQQEILLSHLRIWSLAQAPEQEVAILRINDWSIFHVLWNATATEQQPELKGPIQSLCYWEAEGGSVLMSHLTGEMSPEVLVKTPIQLTDEQYLGLSHWADRHQHQAYREHLQQHHQDTHQWSEDEWNAFLPQQIKQAREYGFEQPNDVVRYLSLSVVMGRHFIGTPWAKEVLSKPSHQGQKSKMDQLFAQALKQLNEESSTS</sequence>
<dbReference type="Pfam" id="PF13503">
    <property type="entry name" value="DUF4123"/>
    <property type="match status" value="1"/>
</dbReference>
<dbReference type="OrthoDB" id="5860814at2"/>
<dbReference type="AlphaFoldDB" id="A0A090I936"/>
<dbReference type="KEGG" id="awd:AWOD_II_0132"/>
<dbReference type="Proteomes" id="UP000032427">
    <property type="component" value="Chromosome 2"/>
</dbReference>
<evidence type="ECO:0000313" key="2">
    <source>
        <dbReference type="EMBL" id="CED56787.1"/>
    </source>
</evidence>
<protein>
    <recommendedName>
        <fullName evidence="1">DUF4123 domain-containing protein</fullName>
    </recommendedName>
</protein>
<evidence type="ECO:0000259" key="1">
    <source>
        <dbReference type="Pfam" id="PF13503"/>
    </source>
</evidence>
<accession>A0A090I936</accession>
<name>A0A090I936_9GAMM</name>